<evidence type="ECO:0008006" key="4">
    <source>
        <dbReference type="Google" id="ProtNLM"/>
    </source>
</evidence>
<keyword evidence="1" id="KW-1133">Transmembrane helix</keyword>
<name>A0A1Y6BVR7_9NEIS</name>
<organism evidence="2 3">
    <name type="scientific">Pseudogulbenkiania subflava DSM 22618</name>
    <dbReference type="NCBI Taxonomy" id="1123014"/>
    <lineage>
        <taxon>Bacteria</taxon>
        <taxon>Pseudomonadati</taxon>
        <taxon>Pseudomonadota</taxon>
        <taxon>Betaproteobacteria</taxon>
        <taxon>Neisseriales</taxon>
        <taxon>Chromobacteriaceae</taxon>
        <taxon>Pseudogulbenkiania</taxon>
    </lineage>
</organism>
<gene>
    <name evidence="2" type="ORF">SAMN02745746_01907</name>
</gene>
<dbReference type="AlphaFoldDB" id="A0A1Y6BVR7"/>
<dbReference type="EMBL" id="FXAG01000008">
    <property type="protein sequence ID" value="SMF20862.1"/>
    <property type="molecule type" value="Genomic_DNA"/>
</dbReference>
<keyword evidence="1" id="KW-0472">Membrane</keyword>
<keyword evidence="1" id="KW-0812">Transmembrane</keyword>
<evidence type="ECO:0000256" key="1">
    <source>
        <dbReference type="SAM" id="Phobius"/>
    </source>
</evidence>
<proteinExistence type="predicted"/>
<protein>
    <recommendedName>
        <fullName evidence="4">EF-hand domain-containing protein</fullName>
    </recommendedName>
</protein>
<dbReference type="STRING" id="1123014.SAMN02745746_01907"/>
<accession>A0A1Y6BVR7</accession>
<evidence type="ECO:0000313" key="3">
    <source>
        <dbReference type="Proteomes" id="UP000192920"/>
    </source>
</evidence>
<evidence type="ECO:0000313" key="2">
    <source>
        <dbReference type="EMBL" id="SMF20862.1"/>
    </source>
</evidence>
<reference evidence="3" key="1">
    <citation type="submission" date="2017-04" db="EMBL/GenBank/DDBJ databases">
        <authorList>
            <person name="Varghese N."/>
            <person name="Submissions S."/>
        </authorList>
    </citation>
    <scope>NUCLEOTIDE SEQUENCE [LARGE SCALE GENOMIC DNA]</scope>
    <source>
        <strain evidence="3">DSM 22618</strain>
    </source>
</reference>
<dbReference type="PROSITE" id="PS00018">
    <property type="entry name" value="EF_HAND_1"/>
    <property type="match status" value="1"/>
</dbReference>
<dbReference type="Proteomes" id="UP000192920">
    <property type="component" value="Unassembled WGS sequence"/>
</dbReference>
<dbReference type="RefSeq" id="WP_085276175.1">
    <property type="nucleotide sequence ID" value="NZ_FXAG01000008.1"/>
</dbReference>
<keyword evidence="3" id="KW-1185">Reference proteome</keyword>
<feature type="transmembrane region" description="Helical" evidence="1">
    <location>
        <begin position="34"/>
        <end position="53"/>
    </location>
</feature>
<sequence length="296" mass="33971">MRKRLIYRLTSHGWLGFAGYPLALLLGFKLQPALLYTLGLPLCITFGLLAWWLNYRRYRVIADTPTSRTGAVAQGYVELFGCARSHERAPLYSSLSGRRCVWFRWERRYVGRDGRLDPARQEESDASFLLQDGHGEVVVDPEHAEVHPAHRASWHDQDYLCREEWIADDDPLYVIGELVAIGGEAATDQRRDVAALLAEWKRDQPALLRRFDLDRSGRIDEREWLAARAAAEREVRQQQEELAATPLTLHMQPPADGRPYLIITLSPHDSPRAFRWRAWLHLGVALTGLLLWLRTG</sequence>
<dbReference type="InterPro" id="IPR018247">
    <property type="entry name" value="EF_Hand_1_Ca_BS"/>
</dbReference>
<feature type="transmembrane region" description="Helical" evidence="1">
    <location>
        <begin position="12"/>
        <end position="28"/>
    </location>
</feature>
<feature type="transmembrane region" description="Helical" evidence="1">
    <location>
        <begin position="276"/>
        <end position="293"/>
    </location>
</feature>